<dbReference type="Pfam" id="PF09977">
    <property type="entry name" value="Tad_C"/>
    <property type="match status" value="1"/>
</dbReference>
<dbReference type="InterPro" id="IPR018705">
    <property type="entry name" value="DUF2134_membrane"/>
</dbReference>
<dbReference type="EMBL" id="JAMQBK010000118">
    <property type="protein sequence ID" value="MCM2374986.1"/>
    <property type="molecule type" value="Genomic_DNA"/>
</dbReference>
<dbReference type="InterPro" id="IPR028087">
    <property type="entry name" value="Tad_N"/>
</dbReference>
<accession>A0ABT0UDT2</accession>
<feature type="domain" description="DUF2134" evidence="2">
    <location>
        <begin position="105"/>
        <end position="199"/>
    </location>
</feature>
<evidence type="ECO:0000313" key="5">
    <source>
        <dbReference type="Proteomes" id="UP001202961"/>
    </source>
</evidence>
<reference evidence="4 5" key="1">
    <citation type="journal article" date="2022" name="Syst. Appl. Microbiol.">
        <title>Rhodopirellula aestuarii sp. nov., a novel member of the genus Rhodopirellula isolated from brackish sediments collected in the Tagus River estuary, Portugal.</title>
        <authorList>
            <person name="Vitorino I.R."/>
            <person name="Klimek D."/>
            <person name="Calusinska M."/>
            <person name="Lobo-da-Cunha A."/>
            <person name="Vasconcelos V."/>
            <person name="Lage O.M."/>
        </authorList>
    </citation>
    <scope>NUCLEOTIDE SEQUENCE [LARGE SCALE GENOMIC DNA]</scope>
    <source>
        <strain evidence="4 5">ICT_H3.1</strain>
    </source>
</reference>
<dbReference type="Proteomes" id="UP001202961">
    <property type="component" value="Unassembled WGS sequence"/>
</dbReference>
<gene>
    <name evidence="4" type="ORF">NB063_30560</name>
</gene>
<evidence type="ECO:0000313" key="4">
    <source>
        <dbReference type="EMBL" id="MCM2374986.1"/>
    </source>
</evidence>
<keyword evidence="5" id="KW-1185">Reference proteome</keyword>
<organism evidence="4 5">
    <name type="scientific">Aporhodopirellula aestuarii</name>
    <dbReference type="NCBI Taxonomy" id="2950107"/>
    <lineage>
        <taxon>Bacteria</taxon>
        <taxon>Pseudomonadati</taxon>
        <taxon>Planctomycetota</taxon>
        <taxon>Planctomycetia</taxon>
        <taxon>Pirellulales</taxon>
        <taxon>Pirellulaceae</taxon>
        <taxon>Aporhodopirellula</taxon>
    </lineage>
</organism>
<dbReference type="RefSeq" id="WP_250933358.1">
    <property type="nucleotide sequence ID" value="NZ_JAMQBK010000118.1"/>
</dbReference>
<evidence type="ECO:0000259" key="2">
    <source>
        <dbReference type="Pfam" id="PF09977"/>
    </source>
</evidence>
<dbReference type="Pfam" id="PF13400">
    <property type="entry name" value="Tad"/>
    <property type="match status" value="1"/>
</dbReference>
<comment type="caution">
    <text evidence="4">The sequence shown here is derived from an EMBL/GenBank/DDBJ whole genome shotgun (WGS) entry which is preliminary data.</text>
</comment>
<evidence type="ECO:0000259" key="3">
    <source>
        <dbReference type="Pfam" id="PF13400"/>
    </source>
</evidence>
<keyword evidence="1" id="KW-1133">Transmembrane helix</keyword>
<protein>
    <submittedName>
        <fullName evidence="4">Pilus assembly protein TadG-related protein</fullName>
    </submittedName>
</protein>
<evidence type="ECO:0000256" key="1">
    <source>
        <dbReference type="SAM" id="Phobius"/>
    </source>
</evidence>
<keyword evidence="1" id="KW-0472">Membrane</keyword>
<name>A0ABT0UDT2_9BACT</name>
<proteinExistence type="predicted"/>
<sequence length="413" mass="44455">MSRLSAILKNPNLIFRVSTETRPQPAHIPCVIAKSRRDTSPPRRCKRSGSASVLGIMLISVMAVILGMTIDLGYIHVSQSELRRTSDSAALAACWELFDAKVDGLSDQEAAQQVAVSADLFGSQNKVAQSYPHVYDQGDDITLGYYDVVTRQFDTNSPADINAVRVNVHRQGHTNGEVPLFFGTVLGRQTQPMTSTSIAALLNTVNGFYVPATDSQTLDILPFALDEDTWQSVVDGETDDSLSWSNGQVVATGNGKCECNLYPQGTGSPGNRGTVDIGSSNNSTNDIARQILSGISRDDLLDLNGPLEFNVNGELFLNGDTGISAGVKDELESIIGETRIIPVFREVNGNGNNAVYTIVKFVGVRILAVKLTGRMSGKCLTVEPAPMVARNAIVSVDGNSYSDYLYTPVMLVD</sequence>
<feature type="domain" description="Putative Flp pilus-assembly TadG-like N-terminal" evidence="3">
    <location>
        <begin position="49"/>
        <end position="93"/>
    </location>
</feature>
<keyword evidence="1" id="KW-0812">Transmembrane</keyword>
<feature type="transmembrane region" description="Helical" evidence="1">
    <location>
        <begin position="53"/>
        <end position="75"/>
    </location>
</feature>